<protein>
    <recommendedName>
        <fullName evidence="3">Uracil-DNA glycosylase</fullName>
    </recommendedName>
</protein>
<keyword evidence="2" id="KW-1185">Reference proteome</keyword>
<dbReference type="AlphaFoldDB" id="A0A327YJV9"/>
<accession>A0A327YJV9</accession>
<comment type="caution">
    <text evidence="1">The sequence shown here is derived from an EMBL/GenBank/DDBJ whole genome shotgun (WGS) entry which is preliminary data.</text>
</comment>
<sequence>MQNKRMNCYQCKHFYVTWDPMFPRGCRAFAFKSASLPSIVVFQSSGQPCMKFEQKQKK</sequence>
<evidence type="ECO:0000313" key="1">
    <source>
        <dbReference type="EMBL" id="RAK20506.1"/>
    </source>
</evidence>
<reference evidence="1 2" key="1">
    <citation type="submission" date="2018-06" db="EMBL/GenBank/DDBJ databases">
        <title>Genomic Encyclopedia of Type Strains, Phase III (KMG-III): the genomes of soil and plant-associated and newly described type strains.</title>
        <authorList>
            <person name="Whitman W."/>
        </authorList>
    </citation>
    <scope>NUCLEOTIDE SEQUENCE [LARGE SCALE GENOMIC DNA]</scope>
    <source>
        <strain evidence="1 2">CGMCC 1.8979</strain>
    </source>
</reference>
<gene>
    <name evidence="1" type="ORF">B0I26_104158</name>
</gene>
<evidence type="ECO:0008006" key="3">
    <source>
        <dbReference type="Google" id="ProtNLM"/>
    </source>
</evidence>
<proteinExistence type="predicted"/>
<dbReference type="OrthoDB" id="9807346at2"/>
<evidence type="ECO:0000313" key="2">
    <source>
        <dbReference type="Proteomes" id="UP000248555"/>
    </source>
</evidence>
<organism evidence="1 2">
    <name type="scientific">Paranoxybacillus vitaminiphilus</name>
    <dbReference type="NCBI Taxonomy" id="581036"/>
    <lineage>
        <taxon>Bacteria</taxon>
        <taxon>Bacillati</taxon>
        <taxon>Bacillota</taxon>
        <taxon>Bacilli</taxon>
        <taxon>Bacillales</taxon>
        <taxon>Anoxybacillaceae</taxon>
        <taxon>Paranoxybacillus</taxon>
    </lineage>
</organism>
<name>A0A327YJV9_9BACL</name>
<dbReference type="EMBL" id="QLMH01000004">
    <property type="protein sequence ID" value="RAK20506.1"/>
    <property type="molecule type" value="Genomic_DNA"/>
</dbReference>
<dbReference type="Proteomes" id="UP000248555">
    <property type="component" value="Unassembled WGS sequence"/>
</dbReference>